<feature type="transmembrane region" description="Helical" evidence="2">
    <location>
        <begin position="279"/>
        <end position="303"/>
    </location>
</feature>
<organism evidence="3 4">
    <name type="scientific">Lentithecium fluviatile CBS 122367</name>
    <dbReference type="NCBI Taxonomy" id="1168545"/>
    <lineage>
        <taxon>Eukaryota</taxon>
        <taxon>Fungi</taxon>
        <taxon>Dikarya</taxon>
        <taxon>Ascomycota</taxon>
        <taxon>Pezizomycotina</taxon>
        <taxon>Dothideomycetes</taxon>
        <taxon>Pleosporomycetidae</taxon>
        <taxon>Pleosporales</taxon>
        <taxon>Massarineae</taxon>
        <taxon>Lentitheciaceae</taxon>
        <taxon>Lentithecium</taxon>
    </lineage>
</organism>
<accession>A0A6G1JKA0</accession>
<evidence type="ECO:0000256" key="2">
    <source>
        <dbReference type="SAM" id="Phobius"/>
    </source>
</evidence>
<feature type="compositionally biased region" description="Basic and acidic residues" evidence="1">
    <location>
        <begin position="87"/>
        <end position="110"/>
    </location>
</feature>
<gene>
    <name evidence="3" type="ORF">K458DRAFT_398661</name>
</gene>
<feature type="region of interest" description="Disordered" evidence="1">
    <location>
        <begin position="1"/>
        <end position="35"/>
    </location>
</feature>
<evidence type="ECO:0000256" key="1">
    <source>
        <dbReference type="SAM" id="MobiDB-lite"/>
    </source>
</evidence>
<name>A0A6G1JKA0_9PLEO</name>
<dbReference type="AlphaFoldDB" id="A0A6G1JKA0"/>
<keyword evidence="2" id="KW-0812">Transmembrane</keyword>
<sequence length="305" mass="33469">MKRVSSHKQGVTEPNRAALQGDATIHDRKRTESLSIHSRQVHALQRPALNAAATQPSISAVNVGGMIPKQSRLSSPRHGNGRQGKITNDDSRSHAQENEDTARSECKTLPEDEQTPSQPLQNAAAPSSDHDGAASHASIATRNAHAAMRNMFNRNLATNHALGISYKGRPTAVNAVTEDGFDTFADIDDFADNDADIESGNHRCHNSYNCRSNPRKPLLRCMALVSEQDSSGGVSPESYSSGDIPNIFYSPRQIRVRRTEEGREREWWDIDFDEWNVCLGVYLLGCIVVVIVGAAVVGIWILLHQ</sequence>
<keyword evidence="2" id="KW-0472">Membrane</keyword>
<evidence type="ECO:0000313" key="3">
    <source>
        <dbReference type="EMBL" id="KAF2690651.1"/>
    </source>
</evidence>
<feature type="region of interest" description="Disordered" evidence="1">
    <location>
        <begin position="67"/>
        <end position="138"/>
    </location>
</feature>
<protein>
    <submittedName>
        <fullName evidence="3">Uncharacterized protein</fullName>
    </submittedName>
</protein>
<keyword evidence="4" id="KW-1185">Reference proteome</keyword>
<dbReference type="Proteomes" id="UP000799291">
    <property type="component" value="Unassembled WGS sequence"/>
</dbReference>
<reference evidence="3" key="1">
    <citation type="journal article" date="2020" name="Stud. Mycol.">
        <title>101 Dothideomycetes genomes: a test case for predicting lifestyles and emergence of pathogens.</title>
        <authorList>
            <person name="Haridas S."/>
            <person name="Albert R."/>
            <person name="Binder M."/>
            <person name="Bloem J."/>
            <person name="Labutti K."/>
            <person name="Salamov A."/>
            <person name="Andreopoulos B."/>
            <person name="Baker S."/>
            <person name="Barry K."/>
            <person name="Bills G."/>
            <person name="Bluhm B."/>
            <person name="Cannon C."/>
            <person name="Castanera R."/>
            <person name="Culley D."/>
            <person name="Daum C."/>
            <person name="Ezra D."/>
            <person name="Gonzalez J."/>
            <person name="Henrissat B."/>
            <person name="Kuo A."/>
            <person name="Liang C."/>
            <person name="Lipzen A."/>
            <person name="Lutzoni F."/>
            <person name="Magnuson J."/>
            <person name="Mondo S."/>
            <person name="Nolan M."/>
            <person name="Ohm R."/>
            <person name="Pangilinan J."/>
            <person name="Park H.-J."/>
            <person name="Ramirez L."/>
            <person name="Alfaro M."/>
            <person name="Sun H."/>
            <person name="Tritt A."/>
            <person name="Yoshinaga Y."/>
            <person name="Zwiers L.-H."/>
            <person name="Turgeon B."/>
            <person name="Goodwin S."/>
            <person name="Spatafora J."/>
            <person name="Crous P."/>
            <person name="Grigoriev I."/>
        </authorList>
    </citation>
    <scope>NUCLEOTIDE SEQUENCE</scope>
    <source>
        <strain evidence="3">CBS 122367</strain>
    </source>
</reference>
<keyword evidence="2" id="KW-1133">Transmembrane helix</keyword>
<proteinExistence type="predicted"/>
<evidence type="ECO:0000313" key="4">
    <source>
        <dbReference type="Proteomes" id="UP000799291"/>
    </source>
</evidence>
<dbReference type="EMBL" id="MU005570">
    <property type="protein sequence ID" value="KAF2690651.1"/>
    <property type="molecule type" value="Genomic_DNA"/>
</dbReference>